<feature type="domain" description="SWIRM" evidence="13">
    <location>
        <begin position="421"/>
        <end position="509"/>
    </location>
</feature>
<feature type="region of interest" description="Disordered" evidence="10">
    <location>
        <begin position="333"/>
        <end position="353"/>
    </location>
</feature>
<dbReference type="GO" id="GO:0003713">
    <property type="term" value="F:transcription coactivator activity"/>
    <property type="evidence" value="ECO:0007669"/>
    <property type="project" value="InterPro"/>
</dbReference>
<dbReference type="PROSITE" id="PS50135">
    <property type="entry name" value="ZF_ZZ_2"/>
    <property type="match status" value="1"/>
</dbReference>
<dbReference type="PROSITE" id="PS50934">
    <property type="entry name" value="SWIRM"/>
    <property type="match status" value="1"/>
</dbReference>
<keyword evidence="2" id="KW-0479">Metal-binding</keyword>
<proteinExistence type="predicted"/>
<dbReference type="InterPro" id="IPR001005">
    <property type="entry name" value="SANT/Myb"/>
</dbReference>
<comment type="subcellular location">
    <subcellularLocation>
        <location evidence="1 8">Nucleus</location>
    </subcellularLocation>
</comment>
<dbReference type="InterPro" id="IPR036388">
    <property type="entry name" value="WH-like_DNA-bd_sf"/>
</dbReference>
<evidence type="ECO:0000256" key="2">
    <source>
        <dbReference type="ARBA" id="ARBA00022723"/>
    </source>
</evidence>
<dbReference type="InterPro" id="IPR016827">
    <property type="entry name" value="Ada2/TADA2"/>
</dbReference>
<keyword evidence="5 8" id="KW-0805">Transcription regulation</keyword>
<dbReference type="EMBL" id="ML978067">
    <property type="protein sequence ID" value="KAF2019398.1"/>
    <property type="molecule type" value="Genomic_DNA"/>
</dbReference>
<protein>
    <recommendedName>
        <fullName evidence="8">Transcriptional adapter 2</fullName>
    </recommendedName>
</protein>
<dbReference type="CDD" id="cd02335">
    <property type="entry name" value="ZZ_ADA2"/>
    <property type="match status" value="1"/>
</dbReference>
<dbReference type="Pfam" id="PF00249">
    <property type="entry name" value="Myb_DNA-binding"/>
    <property type="match status" value="1"/>
</dbReference>
<evidence type="ECO:0000256" key="5">
    <source>
        <dbReference type="ARBA" id="ARBA00023015"/>
    </source>
</evidence>
<dbReference type="PROSITE" id="PS50090">
    <property type="entry name" value="MYB_LIKE"/>
    <property type="match status" value="1"/>
</dbReference>
<dbReference type="InterPro" id="IPR055141">
    <property type="entry name" value="TADA2A_B-like_dom"/>
</dbReference>
<evidence type="ECO:0000313" key="15">
    <source>
        <dbReference type="EMBL" id="KAF2019398.1"/>
    </source>
</evidence>
<dbReference type="Gene3D" id="1.10.10.60">
    <property type="entry name" value="Homeodomain-like"/>
    <property type="match status" value="1"/>
</dbReference>
<evidence type="ECO:0000256" key="1">
    <source>
        <dbReference type="ARBA" id="ARBA00004123"/>
    </source>
</evidence>
<keyword evidence="3 9" id="KW-0863">Zinc-finger</keyword>
<dbReference type="PIRSF" id="PIRSF025024">
    <property type="entry name" value="Transcriptional_adaptor_2"/>
    <property type="match status" value="1"/>
</dbReference>
<dbReference type="FunFam" id="1.10.10.60:FF:000115">
    <property type="entry name" value="Transcriptional adapter 2"/>
    <property type="match status" value="1"/>
</dbReference>
<evidence type="ECO:0000256" key="6">
    <source>
        <dbReference type="ARBA" id="ARBA00023163"/>
    </source>
</evidence>
<dbReference type="InterPro" id="IPR007526">
    <property type="entry name" value="SWIRM"/>
</dbReference>
<evidence type="ECO:0000256" key="10">
    <source>
        <dbReference type="SAM" id="MobiDB-lite"/>
    </source>
</evidence>
<feature type="region of interest" description="Disordered" evidence="10">
    <location>
        <begin position="380"/>
        <end position="407"/>
    </location>
</feature>
<dbReference type="Proteomes" id="UP000799778">
    <property type="component" value="Unassembled WGS sequence"/>
</dbReference>
<dbReference type="Pfam" id="PF22941">
    <property type="entry name" value="TADA2A-like_3rd"/>
    <property type="match status" value="1"/>
</dbReference>
<feature type="region of interest" description="Disordered" evidence="10">
    <location>
        <begin position="152"/>
        <end position="186"/>
    </location>
</feature>
<dbReference type="FunFam" id="3.30.60.90:FF:000008">
    <property type="entry name" value="Transcriptional adapter 2"/>
    <property type="match status" value="1"/>
</dbReference>
<gene>
    <name evidence="15" type="ORF">BU24DRAFT_364844</name>
</gene>
<dbReference type="GO" id="GO:0006357">
    <property type="term" value="P:regulation of transcription by RNA polymerase II"/>
    <property type="evidence" value="ECO:0007669"/>
    <property type="project" value="InterPro"/>
</dbReference>
<dbReference type="SMART" id="SM00291">
    <property type="entry name" value="ZnF_ZZ"/>
    <property type="match status" value="1"/>
</dbReference>
<feature type="domain" description="Myb-like" evidence="11">
    <location>
        <begin position="82"/>
        <end position="126"/>
    </location>
</feature>
<evidence type="ECO:0000259" key="11">
    <source>
        <dbReference type="PROSITE" id="PS50090"/>
    </source>
</evidence>
<dbReference type="Gene3D" id="1.10.10.10">
    <property type="entry name" value="Winged helix-like DNA-binding domain superfamily/Winged helix DNA-binding domain"/>
    <property type="match status" value="1"/>
</dbReference>
<dbReference type="Pfam" id="PF04433">
    <property type="entry name" value="SWIRM"/>
    <property type="match status" value="1"/>
</dbReference>
<evidence type="ECO:0000256" key="3">
    <source>
        <dbReference type="ARBA" id="ARBA00022771"/>
    </source>
</evidence>
<dbReference type="InterPro" id="IPR017884">
    <property type="entry name" value="SANT_dom"/>
</dbReference>
<accession>A0A6A5Y1P2</accession>
<feature type="compositionally biased region" description="Low complexity" evidence="10">
    <location>
        <begin position="170"/>
        <end position="183"/>
    </location>
</feature>
<evidence type="ECO:0000256" key="7">
    <source>
        <dbReference type="ARBA" id="ARBA00023242"/>
    </source>
</evidence>
<keyword evidence="16" id="KW-1185">Reference proteome</keyword>
<dbReference type="InterPro" id="IPR041983">
    <property type="entry name" value="ADA2-like_ZZ"/>
</dbReference>
<organism evidence="15 16">
    <name type="scientific">Aaosphaeria arxii CBS 175.79</name>
    <dbReference type="NCBI Taxonomy" id="1450172"/>
    <lineage>
        <taxon>Eukaryota</taxon>
        <taxon>Fungi</taxon>
        <taxon>Dikarya</taxon>
        <taxon>Ascomycota</taxon>
        <taxon>Pezizomycotina</taxon>
        <taxon>Dothideomycetes</taxon>
        <taxon>Pleosporomycetidae</taxon>
        <taxon>Pleosporales</taxon>
        <taxon>Pleosporales incertae sedis</taxon>
        <taxon>Aaosphaeria</taxon>
    </lineage>
</organism>
<dbReference type="RefSeq" id="XP_033387737.1">
    <property type="nucleotide sequence ID" value="XM_033524257.1"/>
</dbReference>
<evidence type="ECO:0000259" key="14">
    <source>
        <dbReference type="PROSITE" id="PS51293"/>
    </source>
</evidence>
<feature type="domain" description="SANT" evidence="14">
    <location>
        <begin position="77"/>
        <end position="130"/>
    </location>
</feature>
<dbReference type="PROSITE" id="PS01357">
    <property type="entry name" value="ZF_ZZ_1"/>
    <property type="match status" value="1"/>
</dbReference>
<dbReference type="PANTHER" id="PTHR12374">
    <property type="entry name" value="TRANSCRIPTIONAL ADAPTOR 2 ADA2 -RELATED"/>
    <property type="match status" value="1"/>
</dbReference>
<dbReference type="GeneID" id="54281654"/>
<feature type="compositionally biased region" description="Basic and acidic residues" evidence="10">
    <location>
        <begin position="152"/>
        <end position="169"/>
    </location>
</feature>
<evidence type="ECO:0000259" key="13">
    <source>
        <dbReference type="PROSITE" id="PS50934"/>
    </source>
</evidence>
<dbReference type="SUPFAM" id="SSF46689">
    <property type="entry name" value="Homeodomain-like"/>
    <property type="match status" value="2"/>
</dbReference>
<dbReference type="CDD" id="cd00167">
    <property type="entry name" value="SANT"/>
    <property type="match status" value="1"/>
</dbReference>
<feature type="compositionally biased region" description="Basic and acidic residues" evidence="10">
    <location>
        <begin position="333"/>
        <end position="343"/>
    </location>
</feature>
<reference evidence="15" key="1">
    <citation type="journal article" date="2020" name="Stud. Mycol.">
        <title>101 Dothideomycetes genomes: a test case for predicting lifestyles and emergence of pathogens.</title>
        <authorList>
            <person name="Haridas S."/>
            <person name="Albert R."/>
            <person name="Binder M."/>
            <person name="Bloem J."/>
            <person name="Labutti K."/>
            <person name="Salamov A."/>
            <person name="Andreopoulos B."/>
            <person name="Baker S."/>
            <person name="Barry K."/>
            <person name="Bills G."/>
            <person name="Bluhm B."/>
            <person name="Cannon C."/>
            <person name="Castanera R."/>
            <person name="Culley D."/>
            <person name="Daum C."/>
            <person name="Ezra D."/>
            <person name="Gonzalez J."/>
            <person name="Henrissat B."/>
            <person name="Kuo A."/>
            <person name="Liang C."/>
            <person name="Lipzen A."/>
            <person name="Lutzoni F."/>
            <person name="Magnuson J."/>
            <person name="Mondo S."/>
            <person name="Nolan M."/>
            <person name="Ohm R."/>
            <person name="Pangilinan J."/>
            <person name="Park H.-J."/>
            <person name="Ramirez L."/>
            <person name="Alfaro M."/>
            <person name="Sun H."/>
            <person name="Tritt A."/>
            <person name="Yoshinaga Y."/>
            <person name="Zwiers L.-H."/>
            <person name="Turgeon B."/>
            <person name="Goodwin S."/>
            <person name="Spatafora J."/>
            <person name="Crous P."/>
            <person name="Grigoriev I."/>
        </authorList>
    </citation>
    <scope>NUCLEOTIDE SEQUENCE</scope>
    <source>
        <strain evidence="15">CBS 175.79</strain>
    </source>
</reference>
<dbReference type="PANTHER" id="PTHR12374:SF20">
    <property type="entry name" value="TRANSCRIPTIONAL ADAPTER 2-ALPHA"/>
    <property type="match status" value="1"/>
</dbReference>
<dbReference type="InterPro" id="IPR043145">
    <property type="entry name" value="Znf_ZZ_sf"/>
</dbReference>
<dbReference type="Gene3D" id="3.30.60.90">
    <property type="match status" value="1"/>
</dbReference>
<dbReference type="FunFam" id="1.10.10.10:FF:000087">
    <property type="entry name" value="Transcriptional adapter 2"/>
    <property type="match status" value="1"/>
</dbReference>
<evidence type="ECO:0000256" key="9">
    <source>
        <dbReference type="PROSITE-ProRule" id="PRU00228"/>
    </source>
</evidence>
<dbReference type="GO" id="GO:0003682">
    <property type="term" value="F:chromatin binding"/>
    <property type="evidence" value="ECO:0007669"/>
    <property type="project" value="TreeGrafter"/>
</dbReference>
<evidence type="ECO:0000259" key="12">
    <source>
        <dbReference type="PROSITE" id="PS50135"/>
    </source>
</evidence>
<keyword evidence="4" id="KW-0862">Zinc</keyword>
<dbReference type="InterPro" id="IPR009057">
    <property type="entry name" value="Homeodomain-like_sf"/>
</dbReference>
<keyword evidence="6 8" id="KW-0804">Transcription</keyword>
<dbReference type="OrthoDB" id="270417at2759"/>
<name>A0A6A5Y1P2_9PLEO</name>
<dbReference type="InterPro" id="IPR000433">
    <property type="entry name" value="Znf_ZZ"/>
</dbReference>
<feature type="domain" description="ZZ-type" evidence="12">
    <location>
        <begin position="16"/>
        <end position="75"/>
    </location>
</feature>
<dbReference type="GO" id="GO:0070461">
    <property type="term" value="C:SAGA-type complex"/>
    <property type="evidence" value="ECO:0007669"/>
    <property type="project" value="TreeGrafter"/>
</dbReference>
<dbReference type="GO" id="GO:0008270">
    <property type="term" value="F:zinc ion binding"/>
    <property type="evidence" value="ECO:0007669"/>
    <property type="project" value="UniProtKB-KW"/>
</dbReference>
<sequence>MGLIKKKTTARGNEGGVKYVCDVCGSDVTSTVRIRCANNACQDFDLCVTCFSEGKSAREHDPRNHAYQVIEQHSIPIFTEDWGADEELALLEGAETYGLGSWADIADHIGGYRSKDEVKEHYISTYLDSSSFPLPEHCSIENKELCERVPREEFQQRKKRRIEERKEAAKNAPPATPKQKPTASVPACHEVQGYMPGRLEFETEYFNEAEEAVQHMQFEPGDGVNPRTGEMEPEMELKMTVMEIYNSRLDARVERKKIIFEHKLLEYRKNAAADKKRTKEERDLLNKAKPFARMMKHDDFQKFCEGLTYEHNLRQAIAQLQDWRNNRISTLKEGEKYEHDKQNRQARGPPIGQFDRLASNRMAKPTPPFETASAATALTAPELPERLKNGGLSTPPPDRAPNGVNGVLTPQHSKIKFTTRPLPNTVPLKFGKEVASDLQLLTPEEREVCSVLRIMPKPYLAIKENMIREALKQGGSLKKKVAREICKIDVNKGGQLFDFFVHSGWIARA</sequence>
<evidence type="ECO:0000313" key="16">
    <source>
        <dbReference type="Proteomes" id="UP000799778"/>
    </source>
</evidence>
<dbReference type="SMART" id="SM00717">
    <property type="entry name" value="SANT"/>
    <property type="match status" value="1"/>
</dbReference>
<dbReference type="GO" id="GO:0005634">
    <property type="term" value="C:nucleus"/>
    <property type="evidence" value="ECO:0007669"/>
    <property type="project" value="UniProtKB-SubCell"/>
</dbReference>
<dbReference type="GO" id="GO:0006338">
    <property type="term" value="P:chromatin remodeling"/>
    <property type="evidence" value="ECO:0007669"/>
    <property type="project" value="TreeGrafter"/>
</dbReference>
<evidence type="ECO:0000256" key="4">
    <source>
        <dbReference type="ARBA" id="ARBA00022833"/>
    </source>
</evidence>
<dbReference type="AlphaFoldDB" id="A0A6A5Y1P2"/>
<dbReference type="Pfam" id="PF25299">
    <property type="entry name" value="ZZ_ADA2"/>
    <property type="match status" value="1"/>
</dbReference>
<dbReference type="PROSITE" id="PS51293">
    <property type="entry name" value="SANT"/>
    <property type="match status" value="1"/>
</dbReference>
<evidence type="ECO:0000256" key="8">
    <source>
        <dbReference type="PIRNR" id="PIRNR025024"/>
    </source>
</evidence>
<keyword evidence="7 8" id="KW-0539">Nucleus</keyword>
<dbReference type="SUPFAM" id="SSF57850">
    <property type="entry name" value="RING/U-box"/>
    <property type="match status" value="1"/>
</dbReference>